<feature type="region of interest" description="Disordered" evidence="1">
    <location>
        <begin position="159"/>
        <end position="188"/>
    </location>
</feature>
<feature type="compositionally biased region" description="Basic residues" evidence="1">
    <location>
        <begin position="13"/>
        <end position="28"/>
    </location>
</feature>
<sequence>MVQASDLPNPKERNRKSKRKMNNSMRFRRYFMMSDGSEAEPRVSGGGSRRVNRKDKKSGFIRYFQPCFGKTSLEETESMDSFEKGEKKKKHNPMEGLLPLVFRAIKRNKTRSQYECLSSGSALSYNISMAEMYPQTQDHVLRNQTPPTQKVFHHEDHNFGHRRHNSVGDLSNGFQSTQMKTGVDSSSSNKLVRFRSQRLFS</sequence>
<evidence type="ECO:0000256" key="1">
    <source>
        <dbReference type="SAM" id="MobiDB-lite"/>
    </source>
</evidence>
<dbReference type="EMBL" id="OY731406">
    <property type="protein sequence ID" value="CAJ1974727.1"/>
    <property type="molecule type" value="Genomic_DNA"/>
</dbReference>
<evidence type="ECO:0000313" key="2">
    <source>
        <dbReference type="EMBL" id="CAJ1974727.1"/>
    </source>
</evidence>
<proteinExistence type="predicted"/>
<dbReference type="PANTHER" id="PTHR35485">
    <property type="entry name" value="OS01G0888900 PROTEIN"/>
    <property type="match status" value="1"/>
</dbReference>
<evidence type="ECO:0000313" key="3">
    <source>
        <dbReference type="Proteomes" id="UP001189624"/>
    </source>
</evidence>
<feature type="region of interest" description="Disordered" evidence="1">
    <location>
        <begin position="1"/>
        <end position="28"/>
    </location>
</feature>
<organism evidence="2 3">
    <name type="scientific">Sphenostylis stenocarpa</name>
    <dbReference type="NCBI Taxonomy" id="92480"/>
    <lineage>
        <taxon>Eukaryota</taxon>
        <taxon>Viridiplantae</taxon>
        <taxon>Streptophyta</taxon>
        <taxon>Embryophyta</taxon>
        <taxon>Tracheophyta</taxon>
        <taxon>Spermatophyta</taxon>
        <taxon>Magnoliopsida</taxon>
        <taxon>eudicotyledons</taxon>
        <taxon>Gunneridae</taxon>
        <taxon>Pentapetalae</taxon>
        <taxon>rosids</taxon>
        <taxon>fabids</taxon>
        <taxon>Fabales</taxon>
        <taxon>Fabaceae</taxon>
        <taxon>Papilionoideae</taxon>
        <taxon>50 kb inversion clade</taxon>
        <taxon>NPAAA clade</taxon>
        <taxon>indigoferoid/millettioid clade</taxon>
        <taxon>Phaseoleae</taxon>
        <taxon>Sphenostylis</taxon>
    </lineage>
</organism>
<dbReference type="PANTHER" id="PTHR35485:SF13">
    <property type="match status" value="1"/>
</dbReference>
<dbReference type="Proteomes" id="UP001189624">
    <property type="component" value="Chromosome 9"/>
</dbReference>
<protein>
    <submittedName>
        <fullName evidence="2">Uncharacterized protein</fullName>
    </submittedName>
</protein>
<gene>
    <name evidence="2" type="ORF">AYBTSS11_LOCUS26808</name>
</gene>
<dbReference type="Gramene" id="rna-AYBTSS11_LOCUS26808">
    <property type="protein sequence ID" value="CAJ1974727.1"/>
    <property type="gene ID" value="gene-AYBTSS11_LOCUS26808"/>
</dbReference>
<feature type="non-terminal residue" evidence="2">
    <location>
        <position position="201"/>
    </location>
</feature>
<dbReference type="AlphaFoldDB" id="A0AA86SXI4"/>
<reference evidence="2" key="1">
    <citation type="submission" date="2023-10" db="EMBL/GenBank/DDBJ databases">
        <authorList>
            <person name="Domelevo Entfellner J.-B."/>
        </authorList>
    </citation>
    <scope>NUCLEOTIDE SEQUENCE</scope>
</reference>
<feature type="compositionally biased region" description="Polar residues" evidence="1">
    <location>
        <begin position="168"/>
        <end position="188"/>
    </location>
</feature>
<name>A0AA86SXI4_9FABA</name>
<keyword evidence="3" id="KW-1185">Reference proteome</keyword>
<accession>A0AA86SXI4</accession>